<keyword evidence="4" id="KW-1185">Reference proteome</keyword>
<dbReference type="Pfam" id="PF04961">
    <property type="entry name" value="FTCD_C"/>
    <property type="match status" value="1"/>
</dbReference>
<evidence type="ECO:0000313" key="3">
    <source>
        <dbReference type="EMBL" id="NYI68437.1"/>
    </source>
</evidence>
<dbReference type="SUPFAM" id="SSF101262">
    <property type="entry name" value="Methenyltetrahydrofolate cyclohydrolase-like"/>
    <property type="match status" value="1"/>
</dbReference>
<proteinExistence type="predicted"/>
<feature type="region of interest" description="Disordered" evidence="1">
    <location>
        <begin position="1"/>
        <end position="21"/>
    </location>
</feature>
<name>A0A7Z0IIJ9_9MICO</name>
<dbReference type="Gene3D" id="1.20.120.680">
    <property type="entry name" value="Formiminotetrahydrofolate cyclodeaminase monomer, up-and-down helical bundle"/>
    <property type="match status" value="1"/>
</dbReference>
<evidence type="ECO:0000313" key="4">
    <source>
        <dbReference type="Proteomes" id="UP000539111"/>
    </source>
</evidence>
<evidence type="ECO:0000256" key="1">
    <source>
        <dbReference type="SAM" id="MobiDB-lite"/>
    </source>
</evidence>
<comment type="caution">
    <text evidence="3">The sequence shown here is derived from an EMBL/GenBank/DDBJ whole genome shotgun (WGS) entry which is preliminary data.</text>
</comment>
<dbReference type="GO" id="GO:0003824">
    <property type="term" value="F:catalytic activity"/>
    <property type="evidence" value="ECO:0007669"/>
    <property type="project" value="InterPro"/>
</dbReference>
<sequence>MTGTEASDRVPDGADGSGRDYRERPLADLLADIAGSGPVPAAGSTIAATAAMAAGLVAKTAARSAARFDESERVRADAAAVAEELASLITEDARLYAAALAVPKSERAAAFGKTTVVPLAVATAGETTARLAWLLVRQGNPNLRFDAAAAAALAAAAAQVAVTLLEANSSGGVAEASKAAEKAAEFARECAKSNR</sequence>
<dbReference type="InterPro" id="IPR007044">
    <property type="entry name" value="Cyclodeamin/CycHdrlase"/>
</dbReference>
<dbReference type="InterPro" id="IPR036178">
    <property type="entry name" value="Formintransfe-cycloase-like_sf"/>
</dbReference>
<accession>A0A7Z0IIJ9</accession>
<gene>
    <name evidence="3" type="ORF">BJY26_002743</name>
</gene>
<reference evidence="3 4" key="1">
    <citation type="submission" date="2020-07" db="EMBL/GenBank/DDBJ databases">
        <title>Sequencing the genomes of 1000 actinobacteria strains.</title>
        <authorList>
            <person name="Klenk H.-P."/>
        </authorList>
    </citation>
    <scope>NUCLEOTIDE SEQUENCE [LARGE SCALE GENOMIC DNA]</scope>
    <source>
        <strain evidence="3 4">DSM 26341</strain>
    </source>
</reference>
<evidence type="ECO:0000259" key="2">
    <source>
        <dbReference type="Pfam" id="PF04961"/>
    </source>
</evidence>
<dbReference type="Proteomes" id="UP000539111">
    <property type="component" value="Unassembled WGS sequence"/>
</dbReference>
<dbReference type="EMBL" id="JACBZP010000001">
    <property type="protein sequence ID" value="NYI68437.1"/>
    <property type="molecule type" value="Genomic_DNA"/>
</dbReference>
<dbReference type="RefSeq" id="WP_179428785.1">
    <property type="nucleotide sequence ID" value="NZ_JACBZP010000001.1"/>
</dbReference>
<dbReference type="AlphaFoldDB" id="A0A7Z0IIJ9"/>
<organism evidence="3 4">
    <name type="scientific">Spelaeicoccus albus</name>
    <dbReference type="NCBI Taxonomy" id="1280376"/>
    <lineage>
        <taxon>Bacteria</taxon>
        <taxon>Bacillati</taxon>
        <taxon>Actinomycetota</taxon>
        <taxon>Actinomycetes</taxon>
        <taxon>Micrococcales</taxon>
        <taxon>Brevibacteriaceae</taxon>
        <taxon>Spelaeicoccus</taxon>
    </lineage>
</organism>
<feature type="domain" description="Cyclodeaminase/cyclohydrolase" evidence="2">
    <location>
        <begin position="26"/>
        <end position="171"/>
    </location>
</feature>
<protein>
    <submittedName>
        <fullName evidence="3">Formiminotetrahydrofolate cyclodeaminase</fullName>
    </submittedName>
</protein>